<evidence type="ECO:0000313" key="10">
    <source>
        <dbReference type="EMBL" id="KAG7479930.1"/>
    </source>
</evidence>
<protein>
    <submittedName>
        <fullName evidence="10">Galactose-3-O-sulfotransferase 2-like</fullName>
    </submittedName>
</protein>
<dbReference type="InterPro" id="IPR009729">
    <property type="entry name" value="Gal-3-0_sulfotransfrase"/>
</dbReference>
<dbReference type="GO" id="GO:0009247">
    <property type="term" value="P:glycolipid biosynthetic process"/>
    <property type="evidence" value="ECO:0007669"/>
    <property type="project" value="InterPro"/>
</dbReference>
<dbReference type="EMBL" id="JAGKHQ010000020">
    <property type="protein sequence ID" value="KAG7479930.1"/>
    <property type="molecule type" value="Genomic_DNA"/>
</dbReference>
<accession>A0AAV6Q1U3</accession>
<keyword evidence="11" id="KW-1185">Reference proteome</keyword>
<feature type="region of interest" description="Disordered" evidence="9">
    <location>
        <begin position="219"/>
        <end position="293"/>
    </location>
</feature>
<comment type="subcellular location">
    <subcellularLocation>
        <location evidence="1">Golgi apparatus membrane</location>
        <topology evidence="1">Single-pass type II membrane protein</topology>
    </subcellularLocation>
</comment>
<name>A0AAV6Q1U3_SOLSE</name>
<evidence type="ECO:0000256" key="9">
    <source>
        <dbReference type="SAM" id="MobiDB-lite"/>
    </source>
</evidence>
<evidence type="ECO:0000256" key="5">
    <source>
        <dbReference type="ARBA" id="ARBA00022989"/>
    </source>
</evidence>
<dbReference type="Pfam" id="PF06990">
    <property type="entry name" value="Gal-3-0_sulfotr"/>
    <property type="match status" value="1"/>
</dbReference>
<dbReference type="AlphaFoldDB" id="A0AAV6Q1U3"/>
<keyword evidence="7" id="KW-0472">Membrane</keyword>
<keyword evidence="4" id="KW-0735">Signal-anchor</keyword>
<dbReference type="GO" id="GO:0000139">
    <property type="term" value="C:Golgi membrane"/>
    <property type="evidence" value="ECO:0007669"/>
    <property type="project" value="UniProtKB-SubCell"/>
</dbReference>
<evidence type="ECO:0000313" key="11">
    <source>
        <dbReference type="Proteomes" id="UP000693946"/>
    </source>
</evidence>
<dbReference type="GO" id="GO:0001733">
    <property type="term" value="F:galactosylceramide sulfotransferase activity"/>
    <property type="evidence" value="ECO:0007669"/>
    <property type="project" value="InterPro"/>
</dbReference>
<organism evidence="10 11">
    <name type="scientific">Solea senegalensis</name>
    <name type="common">Senegalese sole</name>
    <dbReference type="NCBI Taxonomy" id="28829"/>
    <lineage>
        <taxon>Eukaryota</taxon>
        <taxon>Metazoa</taxon>
        <taxon>Chordata</taxon>
        <taxon>Craniata</taxon>
        <taxon>Vertebrata</taxon>
        <taxon>Euteleostomi</taxon>
        <taxon>Actinopterygii</taxon>
        <taxon>Neopterygii</taxon>
        <taxon>Teleostei</taxon>
        <taxon>Neoteleostei</taxon>
        <taxon>Acanthomorphata</taxon>
        <taxon>Carangaria</taxon>
        <taxon>Pleuronectiformes</taxon>
        <taxon>Pleuronectoidei</taxon>
        <taxon>Soleidae</taxon>
        <taxon>Solea</taxon>
    </lineage>
</organism>
<keyword evidence="2" id="KW-0808">Transferase</keyword>
<evidence type="ECO:0000256" key="8">
    <source>
        <dbReference type="ARBA" id="ARBA00023180"/>
    </source>
</evidence>
<sequence>MSKDTRGRGSSRKHSATHWCLQNIAQESVDSSDEEFFDARDVMEGKSAMLLGMSQWNSNDLVEQIETLGHMEDQSHEGLYQLSGPRCAPQSSIDGLEDAEPKCKTHVLLLVVHGGNILDTAGGDPSSKAADVATLASVLEKVTRAHFQAAAEHVMIKLVPCPAVCAEAFSLVSKSDKSTGLSNLRFTVNNDHLFPAPQNVWEDLHSETLLAGKQGVLRPAQSDRASDLHHRNGGHEKPSETILQRHGDNTETFASREVSPGKPPLPKHGPPGSLALDSTRTGLTTQGDRRLPNTPTPFTFFKDHLHSAAHAQATCQPKSHIVFLKTHKTASSTILNILYRYGESRNLTFALPLNKHSQLFYPFFFASHFVEGVSSRSVREFHIMCNHMRFKKSEVAKVMPEDSFYFSILRNPVAMMESIFIYYKSIQAFHKMNNLDDFLENSWRSYNSSVINNHYAHNILAFDFGFDNNITADAEDLEDRTRMVIAAVEREFHLILISDYFDESMILLRHVLCWSLDDVVSFKLNSRSERTRRPLSAITAEKIRKWNALDWRIYLHFNTTFWHKVNSLVGEEQMVREVSQLRELRNNLANTCLKDGRAVDPSQVKDAGLKPFQYGAAVIQGYNVNPHIDRETRAKCERLITPELQYTERLYTQQFPGIAAKPRRLSRVVRSQSLHPDRTETTGLARNRDAYQRRFIRRRFSNLKNLKAFTSALSEANYRERS</sequence>
<comment type="caution">
    <text evidence="10">The sequence shown here is derived from an EMBL/GenBank/DDBJ whole genome shotgun (WGS) entry which is preliminary data.</text>
</comment>
<keyword evidence="8" id="KW-0325">Glycoprotein</keyword>
<keyword evidence="6" id="KW-0333">Golgi apparatus</keyword>
<feature type="compositionally biased region" description="Basic and acidic residues" evidence="9">
    <location>
        <begin position="224"/>
        <end position="249"/>
    </location>
</feature>
<keyword evidence="3" id="KW-0812">Transmembrane</keyword>
<dbReference type="Proteomes" id="UP000693946">
    <property type="component" value="Linkage Group LG8"/>
</dbReference>
<evidence type="ECO:0000256" key="7">
    <source>
        <dbReference type="ARBA" id="ARBA00023136"/>
    </source>
</evidence>
<proteinExistence type="predicted"/>
<reference evidence="10 11" key="1">
    <citation type="journal article" date="2021" name="Sci. Rep.">
        <title>Chromosome anchoring in Senegalese sole (Solea senegalensis) reveals sex-associated markers and genome rearrangements in flatfish.</title>
        <authorList>
            <person name="Guerrero-Cozar I."/>
            <person name="Gomez-Garrido J."/>
            <person name="Berbel C."/>
            <person name="Martinez-Blanch J.F."/>
            <person name="Alioto T."/>
            <person name="Claros M.G."/>
            <person name="Gagnaire P.A."/>
            <person name="Manchado M."/>
        </authorList>
    </citation>
    <scope>NUCLEOTIDE SEQUENCE [LARGE SCALE GENOMIC DNA]</scope>
    <source>
        <strain evidence="10">Sse05_10M</strain>
    </source>
</reference>
<evidence type="ECO:0000256" key="6">
    <source>
        <dbReference type="ARBA" id="ARBA00023034"/>
    </source>
</evidence>
<evidence type="ECO:0000256" key="4">
    <source>
        <dbReference type="ARBA" id="ARBA00022968"/>
    </source>
</evidence>
<feature type="compositionally biased region" description="Polar residues" evidence="9">
    <location>
        <begin position="276"/>
        <end position="286"/>
    </location>
</feature>
<dbReference type="PANTHER" id="PTHR14647">
    <property type="entry name" value="GALACTOSE-3-O-SULFOTRANSFERASE"/>
    <property type="match status" value="1"/>
</dbReference>
<evidence type="ECO:0000256" key="1">
    <source>
        <dbReference type="ARBA" id="ARBA00004323"/>
    </source>
</evidence>
<evidence type="ECO:0000256" key="2">
    <source>
        <dbReference type="ARBA" id="ARBA00022679"/>
    </source>
</evidence>
<evidence type="ECO:0000256" key="3">
    <source>
        <dbReference type="ARBA" id="ARBA00022692"/>
    </source>
</evidence>
<dbReference type="PANTHER" id="PTHR14647:SF62">
    <property type="entry name" value="GALACTOSE-3-O-SULFOTRANSFERASE 2"/>
    <property type="match status" value="1"/>
</dbReference>
<keyword evidence="5" id="KW-1133">Transmembrane helix</keyword>
<gene>
    <name evidence="10" type="ORF">JOB18_039088</name>
</gene>